<dbReference type="GO" id="GO:0016020">
    <property type="term" value="C:membrane"/>
    <property type="evidence" value="ECO:0007669"/>
    <property type="project" value="UniProtKB-SubCell"/>
</dbReference>
<evidence type="ECO:0000313" key="6">
    <source>
        <dbReference type="EMBL" id="KAJ9143093.1"/>
    </source>
</evidence>
<feature type="transmembrane region" description="Helical" evidence="5">
    <location>
        <begin position="208"/>
        <end position="229"/>
    </location>
</feature>
<evidence type="ECO:0000256" key="3">
    <source>
        <dbReference type="ARBA" id="ARBA00022989"/>
    </source>
</evidence>
<feature type="transmembrane region" description="Helical" evidence="5">
    <location>
        <begin position="244"/>
        <end position="263"/>
    </location>
</feature>
<dbReference type="InterPro" id="IPR007568">
    <property type="entry name" value="RTA1"/>
</dbReference>
<evidence type="ECO:0000256" key="5">
    <source>
        <dbReference type="SAM" id="Phobius"/>
    </source>
</evidence>
<proteinExistence type="predicted"/>
<evidence type="ECO:0000256" key="4">
    <source>
        <dbReference type="ARBA" id="ARBA00023136"/>
    </source>
</evidence>
<feature type="transmembrane region" description="Helical" evidence="5">
    <location>
        <begin position="127"/>
        <end position="145"/>
    </location>
</feature>
<dbReference type="AlphaFoldDB" id="A0AA38RC00"/>
<comment type="caution">
    <text evidence="6">The sequence shown here is derived from an EMBL/GenBank/DDBJ whole genome shotgun (WGS) entry which is preliminary data.</text>
</comment>
<sequence length="292" mass="32975">MAVVCNPEWRTATWAFYRYVPSVAAAVIFCLLFLASTILHLFQMWKTKARFLTALVVGCLLEFIGYAARTGSARQEPGCWRMMPYIIQSVYILLGPSLFAASIYMMLGRIVRLTDGEYHIMIKQRWLTKTFVTGDIVCLCMQAGGGGLMGASRNSPSLADIGNGVIVASLVLQLLWFAFFCVVAAVFHRRMKLVPTNASMQPGIRWETYLHTLYFVSTLIMIRSLFRVIEYIQGNKGYLLTTEAFLYVFDAVPMYIVVVCLHWKHPGELAVLLRGGIPETNGFKLVSYWSKM</sequence>
<reference evidence="6" key="1">
    <citation type="submission" date="2022-07" db="EMBL/GenBank/DDBJ databases">
        <title>Fungi with potential for degradation of polypropylene.</title>
        <authorList>
            <person name="Gostincar C."/>
        </authorList>
    </citation>
    <scope>NUCLEOTIDE SEQUENCE</scope>
    <source>
        <strain evidence="6">EXF-13308</strain>
    </source>
</reference>
<accession>A0AA38RC00</accession>
<feature type="transmembrane region" description="Helical" evidence="5">
    <location>
        <begin position="165"/>
        <end position="187"/>
    </location>
</feature>
<feature type="transmembrane region" description="Helical" evidence="5">
    <location>
        <begin position="88"/>
        <end position="107"/>
    </location>
</feature>
<keyword evidence="2 5" id="KW-0812">Transmembrane</keyword>
<keyword evidence="7" id="KW-1185">Reference proteome</keyword>
<evidence type="ECO:0000256" key="1">
    <source>
        <dbReference type="ARBA" id="ARBA00004141"/>
    </source>
</evidence>
<keyword evidence="3 5" id="KW-1133">Transmembrane helix</keyword>
<dbReference type="Pfam" id="PF04479">
    <property type="entry name" value="RTA1"/>
    <property type="match status" value="1"/>
</dbReference>
<evidence type="ECO:0000256" key="2">
    <source>
        <dbReference type="ARBA" id="ARBA00022692"/>
    </source>
</evidence>
<name>A0AA38RC00_9PEZI</name>
<dbReference type="PANTHER" id="PTHR31465">
    <property type="entry name" value="PROTEIN RTA1-RELATED"/>
    <property type="match status" value="1"/>
</dbReference>
<feature type="transmembrane region" description="Helical" evidence="5">
    <location>
        <begin position="49"/>
        <end position="68"/>
    </location>
</feature>
<organism evidence="6 7">
    <name type="scientific">Pleurostoma richardsiae</name>
    <dbReference type="NCBI Taxonomy" id="41990"/>
    <lineage>
        <taxon>Eukaryota</taxon>
        <taxon>Fungi</taxon>
        <taxon>Dikarya</taxon>
        <taxon>Ascomycota</taxon>
        <taxon>Pezizomycotina</taxon>
        <taxon>Sordariomycetes</taxon>
        <taxon>Sordariomycetidae</taxon>
        <taxon>Calosphaeriales</taxon>
        <taxon>Pleurostomataceae</taxon>
        <taxon>Pleurostoma</taxon>
    </lineage>
</organism>
<feature type="transmembrane region" description="Helical" evidence="5">
    <location>
        <begin position="19"/>
        <end position="42"/>
    </location>
</feature>
<evidence type="ECO:0000313" key="7">
    <source>
        <dbReference type="Proteomes" id="UP001174694"/>
    </source>
</evidence>
<keyword evidence="4 5" id="KW-0472">Membrane</keyword>
<dbReference type="Proteomes" id="UP001174694">
    <property type="component" value="Unassembled WGS sequence"/>
</dbReference>
<protein>
    <submittedName>
        <fullName evidence="6">RTA1-domain-containing protein</fullName>
    </submittedName>
</protein>
<comment type="subcellular location">
    <subcellularLocation>
        <location evidence="1">Membrane</location>
        <topology evidence="1">Multi-pass membrane protein</topology>
    </subcellularLocation>
</comment>
<gene>
    <name evidence="6" type="ORF">NKR23_g6863</name>
</gene>
<dbReference type="EMBL" id="JANBVO010000020">
    <property type="protein sequence ID" value="KAJ9143093.1"/>
    <property type="molecule type" value="Genomic_DNA"/>
</dbReference>
<dbReference type="PANTHER" id="PTHR31465:SF27">
    <property type="entry name" value="DOMAIN PROTEIN, PUTATIVE (AFU_ORTHOLOGUE AFUA_3G01030)-RELATED"/>
    <property type="match status" value="1"/>
</dbReference>